<name>A0A367XAT4_9PROT</name>
<sequence>MTVLTHAFTPGPLVSGGAVSVNLMAPIGRFSVRVRESGRDALGAAIGLELPTRIGARTKNGNREVICLGPDEWLLQTGAGETADITAACAAIYAATPHSLTDISAREITAKIEGPAAIDLLTIGCPRDIDQIAVGDGCRTVIDGISVILWRDGEASFRVDVWRSFAPHLLGLLQTGSAELSA</sequence>
<accession>A0A367XAT4</accession>
<comment type="caution">
    <text evidence="1">The sequence shown here is derived from an EMBL/GenBank/DDBJ whole genome shotgun (WGS) entry which is preliminary data.</text>
</comment>
<dbReference type="Gene3D" id="3.30.1360.120">
    <property type="entry name" value="Probable tRNA modification gtpase trme, domain 1"/>
    <property type="match status" value="1"/>
</dbReference>
<dbReference type="SUPFAM" id="SSF103025">
    <property type="entry name" value="Folate-binding domain"/>
    <property type="match status" value="1"/>
</dbReference>
<dbReference type="AlphaFoldDB" id="A0A367XAT4"/>
<protein>
    <submittedName>
        <fullName evidence="1">Sarcosine oxidase subunit gamma</fullName>
    </submittedName>
</protein>
<evidence type="ECO:0000313" key="1">
    <source>
        <dbReference type="EMBL" id="RCK50758.1"/>
    </source>
</evidence>
<dbReference type="OrthoDB" id="9814782at2"/>
<dbReference type="EMBL" id="JPWH01000007">
    <property type="protein sequence ID" value="RCK50758.1"/>
    <property type="molecule type" value="Genomic_DNA"/>
</dbReference>
<evidence type="ECO:0000313" key="2">
    <source>
        <dbReference type="Proteomes" id="UP000252517"/>
    </source>
</evidence>
<reference evidence="1 2" key="1">
    <citation type="submission" date="2014-07" db="EMBL/GenBank/DDBJ databases">
        <title>Draft genome sequence of Thalassospira profundimaris S25-3-2.</title>
        <authorList>
            <person name="Lai Q."/>
            <person name="Shao Z."/>
        </authorList>
    </citation>
    <scope>NUCLEOTIDE SEQUENCE [LARGE SCALE GENOMIC DNA]</scope>
    <source>
        <strain evidence="1 2">S25-3-2</strain>
    </source>
</reference>
<dbReference type="RefSeq" id="WP_114088329.1">
    <property type="nucleotide sequence ID" value="NZ_JPWH01000007.1"/>
</dbReference>
<dbReference type="Pfam" id="PF04268">
    <property type="entry name" value="SoxG"/>
    <property type="match status" value="1"/>
</dbReference>
<dbReference type="Proteomes" id="UP000252517">
    <property type="component" value="Unassembled WGS sequence"/>
</dbReference>
<dbReference type="Gene3D" id="3.30.70.1520">
    <property type="entry name" value="Heterotetrameric sarcosine oxidase"/>
    <property type="match status" value="1"/>
</dbReference>
<dbReference type="InterPro" id="IPR027266">
    <property type="entry name" value="TrmE/GcvT-like"/>
</dbReference>
<gene>
    <name evidence="1" type="ORF">TH25_10795</name>
</gene>
<proteinExistence type="predicted"/>
<dbReference type="InterPro" id="IPR007375">
    <property type="entry name" value="SoxG"/>
</dbReference>
<organism evidence="1 2">
    <name type="scientific">Thalassospira profundimaris</name>
    <dbReference type="NCBI Taxonomy" id="502049"/>
    <lineage>
        <taxon>Bacteria</taxon>
        <taxon>Pseudomonadati</taxon>
        <taxon>Pseudomonadota</taxon>
        <taxon>Alphaproteobacteria</taxon>
        <taxon>Rhodospirillales</taxon>
        <taxon>Thalassospiraceae</taxon>
        <taxon>Thalassospira</taxon>
    </lineage>
</organism>